<evidence type="ECO:0000256" key="7">
    <source>
        <dbReference type="ARBA" id="ARBA00023150"/>
    </source>
</evidence>
<comment type="subcellular location">
    <subcellularLocation>
        <location evidence="8">Cytoplasm</location>
    </subcellularLocation>
</comment>
<evidence type="ECO:0000313" key="10">
    <source>
        <dbReference type="EMBL" id="MFE8697801.1"/>
    </source>
</evidence>
<keyword evidence="2 8" id="KW-0808">Transferase</keyword>
<comment type="caution">
    <text evidence="8">Lacks conserved residue(s) required for the propagation of feature annotation.</text>
</comment>
<keyword evidence="6 8" id="KW-0342">GTP-binding</keyword>
<comment type="cofactor">
    <cofactor evidence="8">
        <name>Mg(2+)</name>
        <dbReference type="ChEBI" id="CHEBI:18420"/>
    </cofactor>
</comment>
<sequence>MRTTGIIMAGGKSSRMGENKALLRIDGKTVIENIAETLEKTVTDIIIVTNTFEDYQFLGLPMVEDRWKEMGPLAGIHAGLSASSTDKNLVVACDMPFISSELGDILLGLLETFDAAVPNIAGQLHPLFAAYRKDIQEEINQAIQKQELRIRQFYKKIHTKIVTEDDLTKLHFDYQDHYLFNMNYPEEFEKALKLAADHPKESRDLS</sequence>
<gene>
    <name evidence="8" type="primary">mobA</name>
    <name evidence="10" type="ORF">ACFYKT_15785</name>
</gene>
<feature type="binding site" evidence="8">
    <location>
        <position position="94"/>
    </location>
    <ligand>
        <name>Mg(2+)</name>
        <dbReference type="ChEBI" id="CHEBI:18420"/>
    </ligand>
</feature>
<dbReference type="GO" id="GO:0016779">
    <property type="term" value="F:nucleotidyltransferase activity"/>
    <property type="evidence" value="ECO:0007669"/>
    <property type="project" value="UniProtKB-KW"/>
</dbReference>
<keyword evidence="3 8" id="KW-0479">Metal-binding</keyword>
<evidence type="ECO:0000313" key="11">
    <source>
        <dbReference type="Proteomes" id="UP001601058"/>
    </source>
</evidence>
<dbReference type="InterPro" id="IPR025877">
    <property type="entry name" value="MobA-like_NTP_Trfase"/>
</dbReference>
<keyword evidence="5 8" id="KW-0460">Magnesium</keyword>
<dbReference type="Proteomes" id="UP001601058">
    <property type="component" value="Unassembled WGS sequence"/>
</dbReference>
<dbReference type="Pfam" id="PF12804">
    <property type="entry name" value="NTP_transf_3"/>
    <property type="match status" value="1"/>
</dbReference>
<feature type="binding site" evidence="8">
    <location>
        <position position="20"/>
    </location>
    <ligand>
        <name>GTP</name>
        <dbReference type="ChEBI" id="CHEBI:37565"/>
    </ligand>
</feature>
<dbReference type="PANTHER" id="PTHR19136">
    <property type="entry name" value="MOLYBDENUM COFACTOR GUANYLYLTRANSFERASE"/>
    <property type="match status" value="1"/>
</dbReference>
<feature type="binding site" evidence="8">
    <location>
        <position position="94"/>
    </location>
    <ligand>
        <name>GTP</name>
        <dbReference type="ChEBI" id="CHEBI:37565"/>
    </ligand>
</feature>
<dbReference type="EMBL" id="JBIACJ010000008">
    <property type="protein sequence ID" value="MFE8697801.1"/>
    <property type="molecule type" value="Genomic_DNA"/>
</dbReference>
<evidence type="ECO:0000256" key="6">
    <source>
        <dbReference type="ARBA" id="ARBA00023134"/>
    </source>
</evidence>
<comment type="similarity">
    <text evidence="8">Belongs to the MobA family.</text>
</comment>
<dbReference type="InterPro" id="IPR029044">
    <property type="entry name" value="Nucleotide-diphossugar_trans"/>
</dbReference>
<dbReference type="EC" id="2.7.7.77" evidence="8"/>
<evidence type="ECO:0000256" key="3">
    <source>
        <dbReference type="ARBA" id="ARBA00022723"/>
    </source>
</evidence>
<dbReference type="Gene3D" id="3.90.550.10">
    <property type="entry name" value="Spore Coat Polysaccharide Biosynthesis Protein SpsA, Chain A"/>
    <property type="match status" value="1"/>
</dbReference>
<evidence type="ECO:0000256" key="4">
    <source>
        <dbReference type="ARBA" id="ARBA00022741"/>
    </source>
</evidence>
<evidence type="ECO:0000259" key="9">
    <source>
        <dbReference type="Pfam" id="PF12804"/>
    </source>
</evidence>
<comment type="caution">
    <text evidence="10">The sequence shown here is derived from an EMBL/GenBank/DDBJ whole genome shotgun (WGS) entry which is preliminary data.</text>
</comment>
<evidence type="ECO:0000256" key="1">
    <source>
        <dbReference type="ARBA" id="ARBA00022490"/>
    </source>
</evidence>
<dbReference type="SUPFAM" id="SSF53448">
    <property type="entry name" value="Nucleotide-diphospho-sugar transferases"/>
    <property type="match status" value="1"/>
</dbReference>
<keyword evidence="4 8" id="KW-0547">Nucleotide-binding</keyword>
<protein>
    <recommendedName>
        <fullName evidence="8">Probable molybdenum cofactor guanylyltransferase</fullName>
        <shortName evidence="8">MoCo guanylyltransferase</shortName>
        <ecNumber evidence="8">2.7.7.77</ecNumber>
    </recommendedName>
    <alternativeName>
        <fullName evidence="8">GTP:molybdopterin guanylyltransferase</fullName>
    </alternativeName>
    <alternativeName>
        <fullName evidence="8">Mo-MPT guanylyltransferase</fullName>
    </alternativeName>
    <alternativeName>
        <fullName evidence="8">Molybdopterin guanylyltransferase</fullName>
    </alternativeName>
    <alternativeName>
        <fullName evidence="8">Molybdopterin-guanine dinucleotide synthase</fullName>
        <shortName evidence="8">MGD synthase</shortName>
    </alternativeName>
</protein>
<feature type="domain" description="MobA-like NTP transferase" evidence="9">
    <location>
        <begin position="5"/>
        <end position="155"/>
    </location>
</feature>
<organism evidence="10 11">
    <name type="scientific">Cytobacillus mangrovibacter</name>
    <dbReference type="NCBI Taxonomy" id="3299024"/>
    <lineage>
        <taxon>Bacteria</taxon>
        <taxon>Bacillati</taxon>
        <taxon>Bacillota</taxon>
        <taxon>Bacilli</taxon>
        <taxon>Bacillales</taxon>
        <taxon>Bacillaceae</taxon>
        <taxon>Cytobacillus</taxon>
    </lineage>
</organism>
<evidence type="ECO:0000256" key="8">
    <source>
        <dbReference type="HAMAP-Rule" id="MF_00316"/>
    </source>
</evidence>
<comment type="domain">
    <text evidence="8">The N-terminal domain determines nucleotide recognition and specific binding, while the C-terminal domain determines the specific binding to the target protein.</text>
</comment>
<keyword evidence="11" id="KW-1185">Reference proteome</keyword>
<name>A0ABW6K119_9BACI</name>
<proteinExistence type="inferred from homology"/>
<evidence type="ECO:0000256" key="2">
    <source>
        <dbReference type="ARBA" id="ARBA00022679"/>
    </source>
</evidence>
<dbReference type="PANTHER" id="PTHR19136:SF81">
    <property type="entry name" value="MOLYBDENUM COFACTOR GUANYLYLTRANSFERASE"/>
    <property type="match status" value="1"/>
</dbReference>
<keyword evidence="1 8" id="KW-0963">Cytoplasm</keyword>
<accession>A0ABW6K119</accession>
<comment type="function">
    <text evidence="8">Transfers a GMP moiety from GTP to Mo-molybdopterin (Mo-MPT) cofactor (Moco or molybdenum cofactor) to form Mo-molybdopterin guanine dinucleotide (Mo-MGD) cofactor.</text>
</comment>
<dbReference type="RefSeq" id="WP_389221565.1">
    <property type="nucleotide sequence ID" value="NZ_JBIACJ010000008.1"/>
</dbReference>
<reference evidence="10 11" key="1">
    <citation type="submission" date="2024-08" db="EMBL/GenBank/DDBJ databases">
        <title>Two novel Cytobacillus novel species.</title>
        <authorList>
            <person name="Liu G."/>
        </authorList>
    </citation>
    <scope>NUCLEOTIDE SEQUENCE [LARGE SCALE GENOMIC DNA]</scope>
    <source>
        <strain evidence="10 11">FJAT-53684</strain>
    </source>
</reference>
<evidence type="ECO:0000256" key="5">
    <source>
        <dbReference type="ARBA" id="ARBA00022842"/>
    </source>
</evidence>
<dbReference type="InterPro" id="IPR013482">
    <property type="entry name" value="Molybde_CF_guanTrfase"/>
</dbReference>
<keyword evidence="10" id="KW-0548">Nucleotidyltransferase</keyword>
<dbReference type="CDD" id="cd02503">
    <property type="entry name" value="MobA"/>
    <property type="match status" value="1"/>
</dbReference>
<dbReference type="HAMAP" id="MF_00316">
    <property type="entry name" value="MobA"/>
    <property type="match status" value="1"/>
</dbReference>
<comment type="catalytic activity">
    <reaction evidence="8">
        <text>Mo-molybdopterin + GTP + H(+) = Mo-molybdopterin guanine dinucleotide + diphosphate</text>
        <dbReference type="Rhea" id="RHEA:34243"/>
        <dbReference type="ChEBI" id="CHEBI:15378"/>
        <dbReference type="ChEBI" id="CHEBI:33019"/>
        <dbReference type="ChEBI" id="CHEBI:37565"/>
        <dbReference type="ChEBI" id="CHEBI:71302"/>
        <dbReference type="ChEBI" id="CHEBI:71310"/>
        <dbReference type="EC" id="2.7.7.77"/>
    </reaction>
</comment>
<keyword evidence="7 8" id="KW-0501">Molybdenum cofactor biosynthesis</keyword>
<feature type="binding site" evidence="8">
    <location>
        <position position="65"/>
    </location>
    <ligand>
        <name>GTP</name>
        <dbReference type="ChEBI" id="CHEBI:37565"/>
    </ligand>
</feature>